<dbReference type="PRINTS" id="PR00146">
    <property type="entry name" value="DHPICSNTHASE"/>
</dbReference>
<dbReference type="EC" id="4.3.3.7" evidence="4 12"/>
<dbReference type="SUPFAM" id="SSF51569">
    <property type="entry name" value="Aldolase"/>
    <property type="match status" value="1"/>
</dbReference>
<dbReference type="PIRSF" id="PIRSF001365">
    <property type="entry name" value="DHDPS"/>
    <property type="match status" value="1"/>
</dbReference>
<evidence type="ECO:0000256" key="7">
    <source>
        <dbReference type="ARBA" id="ARBA00022915"/>
    </source>
</evidence>
<dbReference type="EMBL" id="BONI01000005">
    <property type="protein sequence ID" value="GIG04081.1"/>
    <property type="molecule type" value="Genomic_DNA"/>
</dbReference>
<comment type="caution">
    <text evidence="12">Lacks conserved residue(s) required for the propagation of feature annotation.</text>
</comment>
<comment type="similarity">
    <text evidence="3 12 13">Belongs to the DapA family.</text>
</comment>
<dbReference type="Pfam" id="PF00701">
    <property type="entry name" value="DHDPS"/>
    <property type="match status" value="1"/>
</dbReference>
<evidence type="ECO:0000256" key="9">
    <source>
        <dbReference type="ARBA" id="ARBA00023239"/>
    </source>
</evidence>
<dbReference type="PANTHER" id="PTHR12128:SF66">
    <property type="entry name" value="4-HYDROXY-2-OXOGLUTARATE ALDOLASE, MITOCHONDRIAL"/>
    <property type="match status" value="1"/>
</dbReference>
<evidence type="ECO:0000256" key="2">
    <source>
        <dbReference type="ARBA" id="ARBA00005120"/>
    </source>
</evidence>
<reference evidence="16 17" key="1">
    <citation type="submission" date="2021-01" db="EMBL/GenBank/DDBJ databases">
        <title>Whole genome shotgun sequence of Catellatospora coxensis NBRC 107359.</title>
        <authorList>
            <person name="Komaki H."/>
            <person name="Tamura T."/>
        </authorList>
    </citation>
    <scope>NUCLEOTIDE SEQUENCE [LARGE SCALE GENOMIC DNA]</scope>
    <source>
        <strain evidence="16 17">NBRC 107359</strain>
    </source>
</reference>
<keyword evidence="9 12" id="KW-0456">Lyase</keyword>
<feature type="binding site" evidence="12 15">
    <location>
        <position position="205"/>
    </location>
    <ligand>
        <name>pyruvate</name>
        <dbReference type="ChEBI" id="CHEBI:15361"/>
    </ligand>
</feature>
<dbReference type="GO" id="GO:0008840">
    <property type="term" value="F:4-hydroxy-tetrahydrodipicolinate synthase activity"/>
    <property type="evidence" value="ECO:0007669"/>
    <property type="project" value="UniProtKB-UniRule"/>
</dbReference>
<feature type="active site" description="Proton donor/acceptor" evidence="12 14">
    <location>
        <position position="134"/>
    </location>
</feature>
<evidence type="ECO:0000256" key="3">
    <source>
        <dbReference type="ARBA" id="ARBA00007592"/>
    </source>
</evidence>
<organism evidence="16 17">
    <name type="scientific">Catellatospora coxensis</name>
    <dbReference type="NCBI Taxonomy" id="310354"/>
    <lineage>
        <taxon>Bacteria</taxon>
        <taxon>Bacillati</taxon>
        <taxon>Actinomycetota</taxon>
        <taxon>Actinomycetes</taxon>
        <taxon>Micromonosporales</taxon>
        <taxon>Micromonosporaceae</taxon>
        <taxon>Catellatospora</taxon>
    </lineage>
</organism>
<comment type="function">
    <text evidence="1 12">Catalyzes the condensation of (S)-aspartate-beta-semialdehyde [(S)-ASA] and pyruvate to 4-hydroxy-tetrahydrodipicolinate (HTPA).</text>
</comment>
<dbReference type="UniPathway" id="UPA00034">
    <property type="reaction ID" value="UER00017"/>
</dbReference>
<keyword evidence="5 12" id="KW-0963">Cytoplasm</keyword>
<evidence type="ECO:0000256" key="4">
    <source>
        <dbReference type="ARBA" id="ARBA00012086"/>
    </source>
</evidence>
<evidence type="ECO:0000256" key="14">
    <source>
        <dbReference type="PIRSR" id="PIRSR001365-1"/>
    </source>
</evidence>
<feature type="active site" description="Schiff-base intermediate with substrate" evidence="12 14">
    <location>
        <position position="162"/>
    </location>
</feature>
<evidence type="ECO:0000256" key="11">
    <source>
        <dbReference type="ARBA" id="ARBA00047836"/>
    </source>
</evidence>
<feature type="site" description="Part of a proton relay during catalysis" evidence="12">
    <location>
        <position position="49"/>
    </location>
</feature>
<dbReference type="AlphaFoldDB" id="A0A8J3P4U9"/>
<gene>
    <name evidence="12 16" type="primary">dapA</name>
    <name evidence="16" type="ORF">Cco03nite_07810</name>
</gene>
<dbReference type="InterPro" id="IPR020625">
    <property type="entry name" value="Schiff_base-form_aldolases_AS"/>
</dbReference>
<evidence type="ECO:0000256" key="1">
    <source>
        <dbReference type="ARBA" id="ARBA00003294"/>
    </source>
</evidence>
<comment type="catalytic activity">
    <reaction evidence="11 12">
        <text>L-aspartate 4-semialdehyde + pyruvate = (2S,4S)-4-hydroxy-2,3,4,5-tetrahydrodipicolinate + H2O + H(+)</text>
        <dbReference type="Rhea" id="RHEA:34171"/>
        <dbReference type="ChEBI" id="CHEBI:15361"/>
        <dbReference type="ChEBI" id="CHEBI:15377"/>
        <dbReference type="ChEBI" id="CHEBI:15378"/>
        <dbReference type="ChEBI" id="CHEBI:67139"/>
        <dbReference type="ChEBI" id="CHEBI:537519"/>
        <dbReference type="EC" id="4.3.3.7"/>
    </reaction>
</comment>
<dbReference type="SMART" id="SM01130">
    <property type="entry name" value="DHDPS"/>
    <property type="match status" value="1"/>
</dbReference>
<comment type="pathway">
    <text evidence="2 12">Amino-acid biosynthesis; L-lysine biosynthesis via DAP pathway; (S)-tetrahydrodipicolinate from L-aspartate: step 3/4.</text>
</comment>
<evidence type="ECO:0000256" key="5">
    <source>
        <dbReference type="ARBA" id="ARBA00022490"/>
    </source>
</evidence>
<dbReference type="PANTHER" id="PTHR12128">
    <property type="entry name" value="DIHYDRODIPICOLINATE SYNTHASE"/>
    <property type="match status" value="1"/>
</dbReference>
<dbReference type="Proteomes" id="UP000630887">
    <property type="component" value="Unassembled WGS sequence"/>
</dbReference>
<evidence type="ECO:0000313" key="16">
    <source>
        <dbReference type="EMBL" id="GIG04081.1"/>
    </source>
</evidence>
<feature type="binding site" evidence="12 15">
    <location>
        <position position="50"/>
    </location>
    <ligand>
        <name>pyruvate</name>
        <dbReference type="ChEBI" id="CHEBI:15361"/>
    </ligand>
</feature>
<keyword evidence="7 12" id="KW-0220">Diaminopimelate biosynthesis</keyword>
<keyword evidence="17" id="KW-1185">Reference proteome</keyword>
<evidence type="ECO:0000256" key="8">
    <source>
        <dbReference type="ARBA" id="ARBA00023154"/>
    </source>
</evidence>
<comment type="subunit">
    <text evidence="12">Homotetramer; dimer of dimers.</text>
</comment>
<evidence type="ECO:0000256" key="13">
    <source>
        <dbReference type="PIRNR" id="PIRNR001365"/>
    </source>
</evidence>
<dbReference type="Gene3D" id="3.20.20.70">
    <property type="entry name" value="Aldolase class I"/>
    <property type="match status" value="1"/>
</dbReference>
<keyword evidence="8 12" id="KW-0457">Lysine biosynthesis</keyword>
<evidence type="ECO:0000256" key="12">
    <source>
        <dbReference type="HAMAP-Rule" id="MF_00418"/>
    </source>
</evidence>
<keyword evidence="6 12" id="KW-0028">Amino-acid biosynthesis</keyword>
<evidence type="ECO:0000256" key="15">
    <source>
        <dbReference type="PIRSR" id="PIRSR001365-2"/>
    </source>
</evidence>
<evidence type="ECO:0000313" key="17">
    <source>
        <dbReference type="Proteomes" id="UP000630887"/>
    </source>
</evidence>
<dbReference type="GO" id="GO:0019877">
    <property type="term" value="P:diaminopimelate biosynthetic process"/>
    <property type="evidence" value="ECO:0007669"/>
    <property type="project" value="UniProtKB-UniRule"/>
</dbReference>
<dbReference type="InterPro" id="IPR013785">
    <property type="entry name" value="Aldolase_TIM"/>
</dbReference>
<accession>A0A8J3P4U9</accession>
<evidence type="ECO:0000256" key="6">
    <source>
        <dbReference type="ARBA" id="ARBA00022605"/>
    </source>
</evidence>
<keyword evidence="10 12" id="KW-0704">Schiff base</keyword>
<comment type="subcellular location">
    <subcellularLocation>
        <location evidence="12">Cytoplasm</location>
    </subcellularLocation>
</comment>
<evidence type="ECO:0000256" key="10">
    <source>
        <dbReference type="ARBA" id="ARBA00023270"/>
    </source>
</evidence>
<comment type="caution">
    <text evidence="16">The sequence shown here is derived from an EMBL/GenBank/DDBJ whole genome shotgun (WGS) entry which is preliminary data.</text>
</comment>
<proteinExistence type="inferred from homology"/>
<comment type="caution">
    <text evidence="12">Was originally thought to be a dihydrodipicolinate synthase (DHDPS), catalyzing the condensation of (S)-aspartate-beta-semialdehyde [(S)-ASA] and pyruvate to dihydrodipicolinate (DHDP). However, it was shown in E.coli that the product of the enzymatic reaction is not dihydrodipicolinate but in fact (4S)-4-hydroxy-2,3,4,5-tetrahydro-(2S)-dipicolinic acid (HTPA), and that the consecutive dehydration reaction leading to DHDP is not spontaneous but catalyzed by DapB.</text>
</comment>
<dbReference type="InterPro" id="IPR002220">
    <property type="entry name" value="DapA-like"/>
</dbReference>
<dbReference type="GO" id="GO:0005737">
    <property type="term" value="C:cytoplasm"/>
    <property type="evidence" value="ECO:0007669"/>
    <property type="project" value="UniProtKB-SubCell"/>
</dbReference>
<dbReference type="HAMAP" id="MF_00418">
    <property type="entry name" value="DapA"/>
    <property type="match status" value="1"/>
</dbReference>
<dbReference type="PROSITE" id="PS00666">
    <property type="entry name" value="DHDPS_2"/>
    <property type="match status" value="1"/>
</dbReference>
<sequence length="293" mass="29859">MKGMTTLHGLYLPLITPFAADGTVALDALERLAHQVLDDGATGLVALGTTGEPGSLTETEKQAVVATVARVCRERSAPLIVGAATAEALAELAATPEAVAALTVVPPFVRPGEDGVVAHFTRLAAASPVPLVVYDIPYRTGQYLTAGGLRRLAGIPNVAGVKYAGGGINEDTVALMADPPAGFAVLGGDDTFVSPLLALGAHGGILSSAHLATAQFAELIRLWQSGDAIRARALGHRLAPLSKALFAEPNPTVVKAALHAQGRIPTPGVRLPLLDAHPDSTAAALKQLAEVGG</sequence>
<dbReference type="InterPro" id="IPR005263">
    <property type="entry name" value="DapA"/>
</dbReference>
<name>A0A8J3P4U9_9ACTN</name>
<protein>
    <recommendedName>
        <fullName evidence="4 12">4-hydroxy-tetrahydrodipicolinate synthase</fullName>
        <shortName evidence="12">HTPA synthase</shortName>
        <ecNumber evidence="4 12">4.3.3.7</ecNumber>
    </recommendedName>
</protein>
<dbReference type="GO" id="GO:0009089">
    <property type="term" value="P:lysine biosynthetic process via diaminopimelate"/>
    <property type="evidence" value="ECO:0007669"/>
    <property type="project" value="UniProtKB-UniRule"/>
</dbReference>